<evidence type="ECO:0000313" key="10">
    <source>
        <dbReference type="EMBL" id="ODM21252.1"/>
    </source>
</evidence>
<keyword evidence="2" id="KW-0500">Molybdenum</keyword>
<comment type="cofactor">
    <cofactor evidence="1">
        <name>Mo-molybdopterin</name>
        <dbReference type="ChEBI" id="CHEBI:71302"/>
    </cofactor>
</comment>
<dbReference type="Gene3D" id="3.90.25.10">
    <property type="entry name" value="UDP-galactose 4-epimerase, domain 1"/>
    <property type="match status" value="1"/>
</dbReference>
<keyword evidence="4" id="KW-0560">Oxidoreductase</keyword>
<dbReference type="Gene3D" id="3.90.420.10">
    <property type="entry name" value="Oxidoreductase, molybdopterin-binding domain"/>
    <property type="match status" value="1"/>
</dbReference>
<name>A0A1E3BJU1_ASPCR</name>
<dbReference type="InterPro" id="IPR036291">
    <property type="entry name" value="NAD(P)-bd_dom_sf"/>
</dbReference>
<dbReference type="PANTHER" id="PTHR19372">
    <property type="entry name" value="SULFITE REDUCTASE"/>
    <property type="match status" value="1"/>
</dbReference>
<evidence type="ECO:0000259" key="7">
    <source>
        <dbReference type="Pfam" id="PF03404"/>
    </source>
</evidence>
<evidence type="ECO:0000256" key="2">
    <source>
        <dbReference type="ARBA" id="ARBA00022505"/>
    </source>
</evidence>
<keyword evidence="3" id="KW-0479">Metal-binding</keyword>
<gene>
    <name evidence="10" type="ORF">SI65_04305</name>
</gene>
<evidence type="ECO:0008006" key="12">
    <source>
        <dbReference type="Google" id="ProtNLM"/>
    </source>
</evidence>
<dbReference type="InterPro" id="IPR008335">
    <property type="entry name" value="Mopterin_OxRdtase_euk"/>
</dbReference>
<organism evidence="10 11">
    <name type="scientific">Aspergillus cristatus</name>
    <name type="common">Chinese Fuzhuan brick tea-fermentation fungus</name>
    <name type="synonym">Eurotium cristatum</name>
    <dbReference type="NCBI Taxonomy" id="573508"/>
    <lineage>
        <taxon>Eukaryota</taxon>
        <taxon>Fungi</taxon>
        <taxon>Dikarya</taxon>
        <taxon>Ascomycota</taxon>
        <taxon>Pezizomycotina</taxon>
        <taxon>Eurotiomycetes</taxon>
        <taxon>Eurotiomycetidae</taxon>
        <taxon>Eurotiales</taxon>
        <taxon>Aspergillaceae</taxon>
        <taxon>Aspergillus</taxon>
        <taxon>Aspergillus subgen. Aspergillus</taxon>
    </lineage>
</organism>
<dbReference type="InterPro" id="IPR016040">
    <property type="entry name" value="NAD(P)-bd_dom"/>
</dbReference>
<sequence length="671" mass="74837">MPKIALFGASGQIGTAILKALLTDPSLNTIQILAPGTSSKVPENDHPNLSTKTIDLTSAKRDDLAKDLAGVDVVVSALNGKALEAQSVIQDAAADAGVRRFYPSEYGSHHIYRKPGDTYGYIHPARPLFLGVEMMMWNIKNQCNEAALHHPAIAAGKMTYTLIGCGDFYNQSREKTWCPWTQKSPENNEYTIHVIGSPDAAADFTHTDDFAAFLLETIRHPELSENRRLNFVSDHISHEDIARLLEKYSNKKVKKSVLPLEIMHKVLRDPGEAPKELRDAPSAFPVDFWFLVKGMQGTGRFWRAKGEVHNNLFPGVKVRTFEIFYTPQDISYDRNHGPIPHLPTGEEHTVCIDGQVRNPTTLSVKQLATEFPQHQIICALECAGNRRRTMRTLLKEVEGIDWGDGAVMNCKWKGPKLRDVLLWSAGGISGKVENLHAAFSCYQVRTQNDTWFGGSVPLERVMKDEDGGDVILALEMNDMPLTPKHGYPIRAVLPGIAGARWVKWLDQITIQDHESTNFYQKRDYKVLPEEAVDKESAEPHWDRTPPMYDTPINSVIGVPTDEETVPLRDGKIEVKGYAVPNAADGPVTKVQVSTDGAENWVDAEIGKSEGQRNKWCWVLWRAEVDMEPGTDRAILSRAFDAGGNVQKEHSQWNLRGVGYSGYGRAKNLTIV</sequence>
<keyword evidence="11" id="KW-1185">Reference proteome</keyword>
<dbReference type="GO" id="GO:0008482">
    <property type="term" value="F:sulfite oxidase activity"/>
    <property type="evidence" value="ECO:0007669"/>
    <property type="project" value="TreeGrafter"/>
</dbReference>
<feature type="region of interest" description="Disordered" evidence="5">
    <location>
        <begin position="535"/>
        <end position="556"/>
    </location>
</feature>
<proteinExistence type="predicted"/>
<evidence type="ECO:0000259" key="9">
    <source>
        <dbReference type="Pfam" id="PF13460"/>
    </source>
</evidence>
<dbReference type="OrthoDB" id="432685at2759"/>
<dbReference type="InterPro" id="IPR014756">
    <property type="entry name" value="Ig_E-set"/>
</dbReference>
<dbReference type="Gene3D" id="2.60.40.650">
    <property type="match status" value="1"/>
</dbReference>
<dbReference type="Proteomes" id="UP000094569">
    <property type="component" value="Unassembled WGS sequence"/>
</dbReference>
<dbReference type="GO" id="GO:0006790">
    <property type="term" value="P:sulfur compound metabolic process"/>
    <property type="evidence" value="ECO:0007669"/>
    <property type="project" value="TreeGrafter"/>
</dbReference>
<accession>A0A1E3BJU1</accession>
<dbReference type="Gene3D" id="3.40.50.720">
    <property type="entry name" value="NAD(P)-binding Rossmann-like Domain"/>
    <property type="match status" value="1"/>
</dbReference>
<dbReference type="GO" id="GO:0020037">
    <property type="term" value="F:heme binding"/>
    <property type="evidence" value="ECO:0007669"/>
    <property type="project" value="TreeGrafter"/>
</dbReference>
<comment type="caution">
    <text evidence="10">The sequence shown here is derived from an EMBL/GenBank/DDBJ whole genome shotgun (WGS) entry which is preliminary data.</text>
</comment>
<dbReference type="EMBL" id="JXNT01000003">
    <property type="protein sequence ID" value="ODM21252.1"/>
    <property type="molecule type" value="Genomic_DNA"/>
</dbReference>
<dbReference type="Pfam" id="PF03404">
    <property type="entry name" value="Mo-co_dimer"/>
    <property type="match status" value="1"/>
</dbReference>
<dbReference type="SUPFAM" id="SSF81296">
    <property type="entry name" value="E set domains"/>
    <property type="match status" value="1"/>
</dbReference>
<dbReference type="Pfam" id="PF05368">
    <property type="entry name" value="NmrA"/>
    <property type="match status" value="1"/>
</dbReference>
<feature type="domain" description="Moybdenum cofactor oxidoreductase dimerisation" evidence="7">
    <location>
        <begin position="547"/>
        <end position="659"/>
    </location>
</feature>
<dbReference type="VEuPathDB" id="FungiDB:SI65_04305"/>
<feature type="domain" description="NmrA-like" evidence="8">
    <location>
        <begin position="168"/>
        <end position="266"/>
    </location>
</feature>
<evidence type="ECO:0000256" key="5">
    <source>
        <dbReference type="SAM" id="MobiDB-lite"/>
    </source>
</evidence>
<reference evidence="10 11" key="1">
    <citation type="journal article" date="2016" name="BMC Genomics">
        <title>Comparative genomic and transcriptomic analyses of the Fuzhuan brick tea-fermentation fungus Aspergillus cristatus.</title>
        <authorList>
            <person name="Ge Y."/>
            <person name="Wang Y."/>
            <person name="Liu Y."/>
            <person name="Tan Y."/>
            <person name="Ren X."/>
            <person name="Zhang X."/>
            <person name="Hyde K.D."/>
            <person name="Liu Y."/>
            <person name="Liu Z."/>
        </authorList>
    </citation>
    <scope>NUCLEOTIDE SEQUENCE [LARGE SCALE GENOMIC DNA]</scope>
    <source>
        <strain evidence="10 11">GZAAS20.1005</strain>
    </source>
</reference>
<dbReference type="SUPFAM" id="SSF56524">
    <property type="entry name" value="Oxidoreductase molybdopterin-binding domain"/>
    <property type="match status" value="1"/>
</dbReference>
<dbReference type="Pfam" id="PF00174">
    <property type="entry name" value="Oxidored_molyb"/>
    <property type="match status" value="1"/>
</dbReference>
<dbReference type="GO" id="GO:0005739">
    <property type="term" value="C:mitochondrion"/>
    <property type="evidence" value="ECO:0007669"/>
    <property type="project" value="TreeGrafter"/>
</dbReference>
<evidence type="ECO:0000313" key="11">
    <source>
        <dbReference type="Proteomes" id="UP000094569"/>
    </source>
</evidence>
<dbReference type="InterPro" id="IPR005066">
    <property type="entry name" value="MoCF_OxRdtse_dimer"/>
</dbReference>
<evidence type="ECO:0000259" key="8">
    <source>
        <dbReference type="Pfam" id="PF05368"/>
    </source>
</evidence>
<dbReference type="InterPro" id="IPR000572">
    <property type="entry name" value="OxRdtase_Mopterin-bd_dom"/>
</dbReference>
<dbReference type="STRING" id="573508.A0A1E3BJU1"/>
<protein>
    <recommendedName>
        <fullName evidence="12">Sulfite oxidase</fullName>
    </recommendedName>
</protein>
<dbReference type="Pfam" id="PF13460">
    <property type="entry name" value="NAD_binding_10"/>
    <property type="match status" value="1"/>
</dbReference>
<dbReference type="SUPFAM" id="SSF51735">
    <property type="entry name" value="NAD(P)-binding Rossmann-fold domains"/>
    <property type="match status" value="1"/>
</dbReference>
<dbReference type="PANTHER" id="PTHR19372:SF7">
    <property type="entry name" value="SULFITE OXIDASE, MITOCHONDRIAL"/>
    <property type="match status" value="1"/>
</dbReference>
<evidence type="ECO:0000256" key="1">
    <source>
        <dbReference type="ARBA" id="ARBA00001924"/>
    </source>
</evidence>
<feature type="domain" description="NAD(P)-binding" evidence="9">
    <location>
        <begin position="8"/>
        <end position="103"/>
    </location>
</feature>
<evidence type="ECO:0000259" key="6">
    <source>
        <dbReference type="Pfam" id="PF00174"/>
    </source>
</evidence>
<evidence type="ECO:0000256" key="3">
    <source>
        <dbReference type="ARBA" id="ARBA00022723"/>
    </source>
</evidence>
<evidence type="ECO:0000256" key="4">
    <source>
        <dbReference type="ARBA" id="ARBA00023002"/>
    </source>
</evidence>
<dbReference type="AlphaFoldDB" id="A0A1E3BJU1"/>
<dbReference type="InterPro" id="IPR008030">
    <property type="entry name" value="NmrA-like"/>
</dbReference>
<dbReference type="GO" id="GO:0030151">
    <property type="term" value="F:molybdenum ion binding"/>
    <property type="evidence" value="ECO:0007669"/>
    <property type="project" value="InterPro"/>
</dbReference>
<dbReference type="GO" id="GO:0043546">
    <property type="term" value="F:molybdopterin cofactor binding"/>
    <property type="evidence" value="ECO:0007669"/>
    <property type="project" value="TreeGrafter"/>
</dbReference>
<dbReference type="PRINTS" id="PR00407">
    <property type="entry name" value="EUMOPTERIN"/>
</dbReference>
<dbReference type="InterPro" id="IPR036374">
    <property type="entry name" value="OxRdtase_Mopterin-bd_sf"/>
</dbReference>
<feature type="domain" description="Oxidoreductase molybdopterin-binding" evidence="6">
    <location>
        <begin position="336"/>
        <end position="519"/>
    </location>
</feature>